<organism evidence="2 3">
    <name type="scientific">Piloderma croceum (strain F 1598)</name>
    <dbReference type="NCBI Taxonomy" id="765440"/>
    <lineage>
        <taxon>Eukaryota</taxon>
        <taxon>Fungi</taxon>
        <taxon>Dikarya</taxon>
        <taxon>Basidiomycota</taxon>
        <taxon>Agaricomycotina</taxon>
        <taxon>Agaricomycetes</taxon>
        <taxon>Agaricomycetidae</taxon>
        <taxon>Atheliales</taxon>
        <taxon>Atheliaceae</taxon>
        <taxon>Piloderma</taxon>
    </lineage>
</organism>
<proteinExistence type="predicted"/>
<name>A0A0C3GC17_PILCF</name>
<reference evidence="2 3" key="1">
    <citation type="submission" date="2014-04" db="EMBL/GenBank/DDBJ databases">
        <authorList>
            <consortium name="DOE Joint Genome Institute"/>
            <person name="Kuo A."/>
            <person name="Tarkka M."/>
            <person name="Buscot F."/>
            <person name="Kohler A."/>
            <person name="Nagy L.G."/>
            <person name="Floudas D."/>
            <person name="Copeland A."/>
            <person name="Barry K.W."/>
            <person name="Cichocki N."/>
            <person name="Veneault-Fourrey C."/>
            <person name="LaButti K."/>
            <person name="Lindquist E.A."/>
            <person name="Lipzen A."/>
            <person name="Lundell T."/>
            <person name="Morin E."/>
            <person name="Murat C."/>
            <person name="Sun H."/>
            <person name="Tunlid A."/>
            <person name="Henrissat B."/>
            <person name="Grigoriev I.V."/>
            <person name="Hibbett D.S."/>
            <person name="Martin F."/>
            <person name="Nordberg H.P."/>
            <person name="Cantor M.N."/>
            <person name="Hua S.X."/>
        </authorList>
    </citation>
    <scope>NUCLEOTIDE SEQUENCE [LARGE SCALE GENOMIC DNA]</scope>
    <source>
        <strain evidence="2 3">F 1598</strain>
    </source>
</reference>
<protein>
    <submittedName>
        <fullName evidence="2">Uncharacterized protein</fullName>
    </submittedName>
</protein>
<dbReference type="EMBL" id="KN832977">
    <property type="protein sequence ID" value="KIM88186.1"/>
    <property type="molecule type" value="Genomic_DNA"/>
</dbReference>
<accession>A0A0C3GC17</accession>
<reference evidence="3" key="2">
    <citation type="submission" date="2015-01" db="EMBL/GenBank/DDBJ databases">
        <title>Evolutionary Origins and Diversification of the Mycorrhizal Mutualists.</title>
        <authorList>
            <consortium name="DOE Joint Genome Institute"/>
            <consortium name="Mycorrhizal Genomics Consortium"/>
            <person name="Kohler A."/>
            <person name="Kuo A."/>
            <person name="Nagy L.G."/>
            <person name="Floudas D."/>
            <person name="Copeland A."/>
            <person name="Barry K.W."/>
            <person name="Cichocki N."/>
            <person name="Veneault-Fourrey C."/>
            <person name="LaButti K."/>
            <person name="Lindquist E.A."/>
            <person name="Lipzen A."/>
            <person name="Lundell T."/>
            <person name="Morin E."/>
            <person name="Murat C."/>
            <person name="Riley R."/>
            <person name="Ohm R."/>
            <person name="Sun H."/>
            <person name="Tunlid A."/>
            <person name="Henrissat B."/>
            <person name="Grigoriev I.V."/>
            <person name="Hibbett D.S."/>
            <person name="Martin F."/>
        </authorList>
    </citation>
    <scope>NUCLEOTIDE SEQUENCE [LARGE SCALE GENOMIC DNA]</scope>
    <source>
        <strain evidence="3">F 1598</strain>
    </source>
</reference>
<evidence type="ECO:0000313" key="3">
    <source>
        <dbReference type="Proteomes" id="UP000054166"/>
    </source>
</evidence>
<evidence type="ECO:0000256" key="1">
    <source>
        <dbReference type="SAM" id="MobiDB-lite"/>
    </source>
</evidence>
<evidence type="ECO:0000313" key="2">
    <source>
        <dbReference type="EMBL" id="KIM88186.1"/>
    </source>
</evidence>
<gene>
    <name evidence="2" type="ORF">PILCRDRAFT_3221</name>
</gene>
<dbReference type="Proteomes" id="UP000054166">
    <property type="component" value="Unassembled WGS sequence"/>
</dbReference>
<keyword evidence="3" id="KW-1185">Reference proteome</keyword>
<sequence>MFSVPNSTATAGRNSFTTTFLHVPLRGGDSSTNILNSFGGAGRNAGGGGKRMTMAIFPPSLLRNRRRLRKKLRPPHLYDNVFEMVEDFRDRDSPVDHDMISSPSPPAPPLPPSTTTSPNQPTPPNPAISSPPSAFFPSSSPPSSACL</sequence>
<feature type="region of interest" description="Disordered" evidence="1">
    <location>
        <begin position="92"/>
        <end position="147"/>
    </location>
</feature>
<dbReference type="InParanoid" id="A0A0C3GC17"/>
<dbReference type="AlphaFoldDB" id="A0A0C3GC17"/>
<dbReference type="HOGENOM" id="CLU_1768794_0_0_1"/>
<feature type="compositionally biased region" description="Low complexity" evidence="1">
    <location>
        <begin position="127"/>
        <end position="147"/>
    </location>
</feature>
<feature type="compositionally biased region" description="Pro residues" evidence="1">
    <location>
        <begin position="103"/>
        <end position="112"/>
    </location>
</feature>